<dbReference type="Pfam" id="PF00024">
    <property type="entry name" value="PAN_1"/>
    <property type="match status" value="2"/>
</dbReference>
<dbReference type="PROSITE" id="PS50948">
    <property type="entry name" value="PAN"/>
    <property type="match status" value="1"/>
</dbReference>
<evidence type="ECO:0000313" key="5">
    <source>
        <dbReference type="Proteomes" id="UP001158576"/>
    </source>
</evidence>
<evidence type="ECO:0000313" key="4">
    <source>
        <dbReference type="EMBL" id="CAG5107684.1"/>
    </source>
</evidence>
<reference evidence="4 5" key="1">
    <citation type="submission" date="2021-04" db="EMBL/GenBank/DDBJ databases">
        <authorList>
            <person name="Bliznina A."/>
        </authorList>
    </citation>
    <scope>NUCLEOTIDE SEQUENCE [LARGE SCALE GENOMIC DNA]</scope>
</reference>
<gene>
    <name evidence="4" type="ORF">OKIOD_LOCUS12207</name>
</gene>
<protein>
    <submittedName>
        <fullName evidence="4">Oidioi.mRNA.OKI2018_I69.chr1.g3442.t1.cds</fullName>
    </submittedName>
</protein>
<dbReference type="Proteomes" id="UP001158576">
    <property type="component" value="Chromosome 1"/>
</dbReference>
<keyword evidence="5" id="KW-1185">Reference proteome</keyword>
<evidence type="ECO:0000259" key="3">
    <source>
        <dbReference type="PROSITE" id="PS50948"/>
    </source>
</evidence>
<sequence length="182" mass="20165">MALANGLAGALPLRANLESFCYVKGISMFSNQSQNEMVYTESAKECWELCTVYEECKNWTFHYDNHGHSNVRGHKNGTHKCLLITSDDAPVISEDSNAVSGSHMCGDNDCMMSAVEFQGADQDLDPKFKKFTAAVEGCQWICDMIPECMLYDWNENTNECRLKNSGAKAYVSTTSTAGSHNC</sequence>
<name>A0ABN7SZJ5_OIKDI</name>
<dbReference type="SMART" id="SM00223">
    <property type="entry name" value="APPLE"/>
    <property type="match status" value="2"/>
</dbReference>
<keyword evidence="1" id="KW-0677">Repeat</keyword>
<proteinExistence type="predicted"/>
<dbReference type="Gene3D" id="3.50.4.10">
    <property type="entry name" value="Hepatocyte Growth Factor"/>
    <property type="match status" value="2"/>
</dbReference>
<dbReference type="InterPro" id="IPR003609">
    <property type="entry name" value="Pan_app"/>
</dbReference>
<organism evidence="4 5">
    <name type="scientific">Oikopleura dioica</name>
    <name type="common">Tunicate</name>
    <dbReference type="NCBI Taxonomy" id="34765"/>
    <lineage>
        <taxon>Eukaryota</taxon>
        <taxon>Metazoa</taxon>
        <taxon>Chordata</taxon>
        <taxon>Tunicata</taxon>
        <taxon>Appendicularia</taxon>
        <taxon>Copelata</taxon>
        <taxon>Oikopleuridae</taxon>
        <taxon>Oikopleura</taxon>
    </lineage>
</organism>
<feature type="domain" description="Apple" evidence="3">
    <location>
        <begin position="21"/>
        <end position="105"/>
    </location>
</feature>
<dbReference type="InterPro" id="IPR000177">
    <property type="entry name" value="Apple"/>
</dbReference>
<accession>A0ABN7SZJ5</accession>
<evidence type="ECO:0000256" key="1">
    <source>
        <dbReference type="ARBA" id="ARBA00022737"/>
    </source>
</evidence>
<dbReference type="EMBL" id="OU015566">
    <property type="protein sequence ID" value="CAG5107684.1"/>
    <property type="molecule type" value="Genomic_DNA"/>
</dbReference>
<evidence type="ECO:0000256" key="2">
    <source>
        <dbReference type="ARBA" id="ARBA00023157"/>
    </source>
</evidence>
<keyword evidence="2" id="KW-1015">Disulfide bond</keyword>